<protein>
    <recommendedName>
        <fullName evidence="3">GNAT family N-acetyltransferase</fullName>
    </recommendedName>
</protein>
<dbReference type="RefSeq" id="WP_190020479.1">
    <property type="nucleotide sequence ID" value="NZ_BMUT01000001.1"/>
</dbReference>
<reference evidence="2" key="1">
    <citation type="journal article" date="2019" name="Int. J. Syst. Evol. Microbiol.">
        <title>The Global Catalogue of Microorganisms (GCM) 10K type strain sequencing project: providing services to taxonomists for standard genome sequencing and annotation.</title>
        <authorList>
            <consortium name="The Broad Institute Genomics Platform"/>
            <consortium name="The Broad Institute Genome Sequencing Center for Infectious Disease"/>
            <person name="Wu L."/>
            <person name="Ma J."/>
        </authorList>
    </citation>
    <scope>NUCLEOTIDE SEQUENCE [LARGE SCALE GENOMIC DNA]</scope>
    <source>
        <strain evidence="2">JCM 4586</strain>
    </source>
</reference>
<evidence type="ECO:0000313" key="1">
    <source>
        <dbReference type="EMBL" id="GGX63065.1"/>
    </source>
</evidence>
<dbReference type="NCBIfam" id="NF041721">
    <property type="entry name" value="phane_AmcA_1"/>
    <property type="match status" value="1"/>
</dbReference>
<evidence type="ECO:0000313" key="2">
    <source>
        <dbReference type="Proteomes" id="UP000659223"/>
    </source>
</evidence>
<comment type="caution">
    <text evidence="1">The sequence shown here is derived from an EMBL/GenBank/DDBJ whole genome shotgun (WGS) entry which is preliminary data.</text>
</comment>
<sequence length="64" mass="7359">MTLLEQLTATDAPVVRELIAAFGRPQGGPIHAKFDNRPTWDNWAKEPPVTFNNQPTWDNWNKKK</sequence>
<dbReference type="EMBL" id="BMUT01000001">
    <property type="protein sequence ID" value="GGX63065.1"/>
    <property type="molecule type" value="Genomic_DNA"/>
</dbReference>
<accession>A0ABQ2Y3Z7</accession>
<dbReference type="Proteomes" id="UP000659223">
    <property type="component" value="Unassembled WGS sequence"/>
</dbReference>
<evidence type="ECO:0008006" key="3">
    <source>
        <dbReference type="Google" id="ProtNLM"/>
    </source>
</evidence>
<proteinExistence type="predicted"/>
<name>A0ABQ2Y3Z7_9ACTN</name>
<keyword evidence="2" id="KW-1185">Reference proteome</keyword>
<gene>
    <name evidence="1" type="ORF">GCM10010324_04770</name>
</gene>
<organism evidence="1 2">
    <name type="scientific">Streptomyces hiroshimensis</name>
    <dbReference type="NCBI Taxonomy" id="66424"/>
    <lineage>
        <taxon>Bacteria</taxon>
        <taxon>Bacillati</taxon>
        <taxon>Actinomycetota</taxon>
        <taxon>Actinomycetes</taxon>
        <taxon>Kitasatosporales</taxon>
        <taxon>Streptomycetaceae</taxon>
        <taxon>Streptomyces</taxon>
    </lineage>
</organism>